<gene>
    <name evidence="1" type="ORF">ADU74_08370</name>
</gene>
<proteinExistence type="predicted"/>
<accession>A0A9Q1UYN0</accession>
<protein>
    <submittedName>
        <fullName evidence="1">Siderophore-interacting protein</fullName>
    </submittedName>
</protein>
<evidence type="ECO:0000313" key="2">
    <source>
        <dbReference type="Proteomes" id="UP000037540"/>
    </source>
</evidence>
<dbReference type="EMBL" id="LGVR01000045">
    <property type="protein sequence ID" value="KOA86643.1"/>
    <property type="molecule type" value="Genomic_DNA"/>
</dbReference>
<evidence type="ECO:0000313" key="1">
    <source>
        <dbReference type="EMBL" id="KOA86643.1"/>
    </source>
</evidence>
<comment type="caution">
    <text evidence="1">The sequence shown here is derived from an EMBL/GenBank/DDBJ whole genome shotgun (WGS) entry which is preliminary data.</text>
</comment>
<dbReference type="OrthoDB" id="1706986at2"/>
<sequence>MTDYEKVQMMLDSYILWVNDVKNLELEIEAVKNDYDVKAMGFNEKTGQTFKINRELEDRIINKPDKIREYEHKKRFNEINIAKIDNAVQVLSEFEKTVIELKYLIAPTLSWKGIAYKLNAGTSTCRQAKIRAINKMIPLLCR</sequence>
<organism evidence="1 2">
    <name type="scientific">Clostridium botulinum</name>
    <dbReference type="NCBI Taxonomy" id="1491"/>
    <lineage>
        <taxon>Bacteria</taxon>
        <taxon>Bacillati</taxon>
        <taxon>Bacillota</taxon>
        <taxon>Clostridia</taxon>
        <taxon>Eubacteriales</taxon>
        <taxon>Clostridiaceae</taxon>
        <taxon>Clostridium</taxon>
    </lineage>
</organism>
<dbReference type="SUPFAM" id="SSF88659">
    <property type="entry name" value="Sigma3 and sigma4 domains of RNA polymerase sigma factors"/>
    <property type="match status" value="1"/>
</dbReference>
<name>A0A9Q1UYN0_CLOBO</name>
<dbReference type="AlphaFoldDB" id="A0A9Q1UYN0"/>
<dbReference type="RefSeq" id="WP_013725417.1">
    <property type="nucleotide sequence ID" value="NZ_LGVO01000042.1"/>
</dbReference>
<dbReference type="InterPro" id="IPR013324">
    <property type="entry name" value="RNA_pol_sigma_r3/r4-like"/>
</dbReference>
<dbReference type="Proteomes" id="UP000037540">
    <property type="component" value="Unassembled WGS sequence"/>
</dbReference>
<reference evidence="1 2" key="1">
    <citation type="submission" date="2015-07" db="EMBL/GenBank/DDBJ databases">
        <title>Draft genome sequences of 17 French Clostridium botulinum group III.</title>
        <authorList>
            <person name="Woudstra C."/>
            <person name="Le Marechal C."/>
            <person name="Souillard R."/>
            <person name="Bayon-Auboyer M.-H."/>
            <person name="Dessouter D."/>
            <person name="Fach P."/>
        </authorList>
    </citation>
    <scope>NUCLEOTIDE SEQUENCE [LARGE SCALE GENOMIC DNA]</scope>
    <source>
        <strain evidence="1 2">12LNRI-CD</strain>
    </source>
</reference>